<dbReference type="EMBL" id="JACBAD010001713">
    <property type="protein sequence ID" value="KAF7136822.1"/>
    <property type="molecule type" value="Genomic_DNA"/>
</dbReference>
<dbReference type="InterPro" id="IPR002403">
    <property type="entry name" value="Cyt_P450_E_grp-IV"/>
</dbReference>
<comment type="cofactor">
    <cofactor evidence="1 7">
        <name>heme</name>
        <dbReference type="ChEBI" id="CHEBI:30413"/>
    </cofactor>
</comment>
<evidence type="ECO:0008006" key="11">
    <source>
        <dbReference type="Google" id="ProtNLM"/>
    </source>
</evidence>
<evidence type="ECO:0000256" key="7">
    <source>
        <dbReference type="PIRSR" id="PIRSR602403-1"/>
    </source>
</evidence>
<reference evidence="8" key="1">
    <citation type="submission" date="2020-06" db="EMBL/GenBank/DDBJ databases">
        <title>Draft genome sequences of strains closely related to Aspergillus parafelis and Aspergillus hiratsukae.</title>
        <authorList>
            <person name="Dos Santos R.A.C."/>
            <person name="Rivero-Menendez O."/>
            <person name="Steenwyk J.L."/>
            <person name="Mead M.E."/>
            <person name="Goldman G.H."/>
            <person name="Alastruey-Izquierdo A."/>
            <person name="Rokas A."/>
        </authorList>
    </citation>
    <scope>NUCLEOTIDE SEQUENCE</scope>
    <source>
        <strain evidence="8">CNM-CM5793</strain>
        <strain evidence="9">CNM-CM6106</strain>
    </source>
</reference>
<evidence type="ECO:0000256" key="2">
    <source>
        <dbReference type="ARBA" id="ARBA00010617"/>
    </source>
</evidence>
<keyword evidence="3 7" id="KW-0479">Metal-binding</keyword>
<keyword evidence="10" id="KW-1185">Reference proteome</keyword>
<dbReference type="Proteomes" id="UP000630445">
    <property type="component" value="Unassembled WGS sequence"/>
</dbReference>
<dbReference type="Gene3D" id="1.10.630.10">
    <property type="entry name" value="Cytochrome P450"/>
    <property type="match status" value="1"/>
</dbReference>
<dbReference type="InterPro" id="IPR036396">
    <property type="entry name" value="Cyt_P450_sf"/>
</dbReference>
<dbReference type="InterPro" id="IPR001128">
    <property type="entry name" value="Cyt_P450"/>
</dbReference>
<evidence type="ECO:0000256" key="6">
    <source>
        <dbReference type="ARBA" id="ARBA00023033"/>
    </source>
</evidence>
<keyword evidence="7" id="KW-0349">Heme</keyword>
<dbReference type="GO" id="GO:0005506">
    <property type="term" value="F:iron ion binding"/>
    <property type="evidence" value="ECO:0007669"/>
    <property type="project" value="InterPro"/>
</dbReference>
<proteinExistence type="inferred from homology"/>
<keyword evidence="4" id="KW-0560">Oxidoreductase</keyword>
<evidence type="ECO:0000256" key="5">
    <source>
        <dbReference type="ARBA" id="ARBA00023004"/>
    </source>
</evidence>
<dbReference type="Pfam" id="PF00067">
    <property type="entry name" value="p450"/>
    <property type="match status" value="1"/>
</dbReference>
<dbReference type="GO" id="GO:0004497">
    <property type="term" value="F:monooxygenase activity"/>
    <property type="evidence" value="ECO:0007669"/>
    <property type="project" value="UniProtKB-KW"/>
</dbReference>
<protein>
    <recommendedName>
        <fullName evidence="11">Cytochrome P450</fullName>
    </recommendedName>
</protein>
<evidence type="ECO:0000313" key="9">
    <source>
        <dbReference type="EMBL" id="KAF7172901.1"/>
    </source>
</evidence>
<dbReference type="GO" id="GO:0016705">
    <property type="term" value="F:oxidoreductase activity, acting on paired donors, with incorporation or reduction of molecular oxygen"/>
    <property type="evidence" value="ECO:0007669"/>
    <property type="project" value="InterPro"/>
</dbReference>
<dbReference type="GO" id="GO:0019748">
    <property type="term" value="P:secondary metabolic process"/>
    <property type="evidence" value="ECO:0007669"/>
    <property type="project" value="UniProtKB-ARBA"/>
</dbReference>
<evidence type="ECO:0000256" key="1">
    <source>
        <dbReference type="ARBA" id="ARBA00001971"/>
    </source>
</evidence>
<dbReference type="CDD" id="cd11041">
    <property type="entry name" value="CYP503A1-like"/>
    <property type="match status" value="1"/>
</dbReference>
<dbReference type="PANTHER" id="PTHR46206">
    <property type="entry name" value="CYTOCHROME P450"/>
    <property type="match status" value="1"/>
</dbReference>
<dbReference type="Proteomes" id="UP000662466">
    <property type="component" value="Unassembled WGS sequence"/>
</dbReference>
<dbReference type="OrthoDB" id="1844152at2759"/>
<dbReference type="AlphaFoldDB" id="A0A8H6PHC4"/>
<evidence type="ECO:0000313" key="10">
    <source>
        <dbReference type="Proteomes" id="UP000630445"/>
    </source>
</evidence>
<dbReference type="EMBL" id="JACBAF010001820">
    <property type="protein sequence ID" value="KAF7172901.1"/>
    <property type="molecule type" value="Genomic_DNA"/>
</dbReference>
<feature type="binding site" description="axial binding residue" evidence="7">
    <location>
        <position position="458"/>
    </location>
    <ligand>
        <name>heme</name>
        <dbReference type="ChEBI" id="CHEBI:30413"/>
    </ligand>
    <ligandPart>
        <name>Fe</name>
        <dbReference type="ChEBI" id="CHEBI:18248"/>
    </ligandPart>
</feature>
<accession>A0A8H6PHC4</accession>
<name>A0A8H6PHC4_9EURO</name>
<keyword evidence="6" id="KW-0503">Monooxygenase</keyword>
<keyword evidence="5 7" id="KW-0408">Iron</keyword>
<dbReference type="GO" id="GO:0020037">
    <property type="term" value="F:heme binding"/>
    <property type="evidence" value="ECO:0007669"/>
    <property type="project" value="InterPro"/>
</dbReference>
<dbReference type="PRINTS" id="PR00465">
    <property type="entry name" value="EP450IV"/>
</dbReference>
<sequence length="514" mass="58567">MTLIQFAPFHETAKDPISVILSTLSLALIYFIYYDFSQTYIKRPSHFVRKKLSDYFSKPKFDAPLVKLRPGETYREVLARGSAMYPNRPYKIKHFPDEIVILPANCVEDIKANPESKLSFQQGSYDFFVGDFTGITGHEKATATLIRRDVGRLLDQVYEIVQDAALTSILEEIGPCEEWTEMVLYPRIVRMIIKISQRVFVGEPLCRNPEWLQAIQDCTGGAFSAVPKLWEYHPLIRPLVAWQMPQLRAIKRHKQRAARLLAPILEKRLDDMKRPDFKAPPDLIQLVIDGSPDGKGRDLDYQVAAQVGTGRAALFTTATTVYHILYDLCIRPEYIEPLRKEALDVGEVSMTRANVAKLVKLDSFIREAQRFNKFMLVGTIRKVAKPLKIATGEVLPVGTICGVDTHYNHFSRSNLEDPEVFDGFRFEKLRSQPGNEQKYQAVSIAADHLVFGYGTQACPGRFFAMHEAKVVVARILRNYEFKLKNPPKEQSVMAGLEGILNKVDGSVQFMFKRR</sequence>
<dbReference type="SUPFAM" id="SSF48264">
    <property type="entry name" value="Cytochrome P450"/>
    <property type="match status" value="1"/>
</dbReference>
<comment type="similarity">
    <text evidence="2">Belongs to the cytochrome P450 family.</text>
</comment>
<gene>
    <name evidence="8" type="ORF">CNMCM5793_006340</name>
    <name evidence="9" type="ORF">CNMCM6106_007067</name>
</gene>
<evidence type="ECO:0000256" key="3">
    <source>
        <dbReference type="ARBA" id="ARBA00022723"/>
    </source>
</evidence>
<evidence type="ECO:0000256" key="4">
    <source>
        <dbReference type="ARBA" id="ARBA00023002"/>
    </source>
</evidence>
<comment type="caution">
    <text evidence="8">The sequence shown here is derived from an EMBL/GenBank/DDBJ whole genome shotgun (WGS) entry which is preliminary data.</text>
</comment>
<dbReference type="PANTHER" id="PTHR46206:SF6">
    <property type="entry name" value="CYTOCHROME P450 MONOOXYGENASE AN1598-RELATED"/>
    <property type="match status" value="1"/>
</dbReference>
<evidence type="ECO:0000313" key="8">
    <source>
        <dbReference type="EMBL" id="KAF7136822.1"/>
    </source>
</evidence>
<organism evidence="8 10">
    <name type="scientific">Aspergillus hiratsukae</name>
    <dbReference type="NCBI Taxonomy" id="1194566"/>
    <lineage>
        <taxon>Eukaryota</taxon>
        <taxon>Fungi</taxon>
        <taxon>Dikarya</taxon>
        <taxon>Ascomycota</taxon>
        <taxon>Pezizomycotina</taxon>
        <taxon>Eurotiomycetes</taxon>
        <taxon>Eurotiomycetidae</taxon>
        <taxon>Eurotiales</taxon>
        <taxon>Aspergillaceae</taxon>
        <taxon>Aspergillus</taxon>
        <taxon>Aspergillus subgen. Fumigati</taxon>
    </lineage>
</organism>